<name>A0A099J1Y7_9MICO</name>
<evidence type="ECO:0008006" key="5">
    <source>
        <dbReference type="Google" id="ProtNLM"/>
    </source>
</evidence>
<evidence type="ECO:0000313" key="2">
    <source>
        <dbReference type="EMBL" id="MBB5640176.1"/>
    </source>
</evidence>
<dbReference type="STRING" id="1001240.GY21_16445"/>
<reference evidence="1 3" key="1">
    <citation type="submission" date="2014-08" db="EMBL/GenBank/DDBJ databases">
        <authorList>
            <person name="Sisinthy S."/>
        </authorList>
    </citation>
    <scope>NUCLEOTIDE SEQUENCE [LARGE SCALE GENOMIC DNA]</scope>
    <source>
        <strain evidence="1 3">RuG17</strain>
    </source>
</reference>
<sequence length="250" mass="25508">MAGKRRGPGCLILCVVLVGLLVGAYFLADNGLRAFAEGQAEQQIADALPASVTGDMAVSIGGVSVIAQYFSGSFDHVELTAPQLTVDGVPASVRIVATDVEPKLGGTIGHVDATLDLTPETLNSLAHEAGTPPETQLVLGRDVVTYAGTLSVAGFPIGYQASATPSVTENALVFTPTAAEVTTDLGSLDVSAILPTVLGQAPISVCVAKYLPAEVALSTVDVTPDRARITLESSTMVLTKQSLATLGTCS</sequence>
<dbReference type="eggNOG" id="ENOG5032ZJ9">
    <property type="taxonomic scope" value="Bacteria"/>
</dbReference>
<keyword evidence="3" id="KW-1185">Reference proteome</keyword>
<dbReference type="Pfam" id="PF11209">
    <property type="entry name" value="LmeA"/>
    <property type="match status" value="1"/>
</dbReference>
<dbReference type="AlphaFoldDB" id="A0A099J1Y7"/>
<evidence type="ECO:0000313" key="4">
    <source>
        <dbReference type="Proteomes" id="UP000561726"/>
    </source>
</evidence>
<evidence type="ECO:0000313" key="3">
    <source>
        <dbReference type="Proteomes" id="UP000029864"/>
    </source>
</evidence>
<organism evidence="1 3">
    <name type="scientific">Cryobacterium roopkundense</name>
    <dbReference type="NCBI Taxonomy" id="1001240"/>
    <lineage>
        <taxon>Bacteria</taxon>
        <taxon>Bacillati</taxon>
        <taxon>Actinomycetota</taxon>
        <taxon>Actinomycetes</taxon>
        <taxon>Micrococcales</taxon>
        <taxon>Microbacteriaceae</taxon>
        <taxon>Cryobacterium</taxon>
    </lineage>
</organism>
<comment type="caution">
    <text evidence="1">The sequence shown here is derived from an EMBL/GenBank/DDBJ whole genome shotgun (WGS) entry which is preliminary data.</text>
</comment>
<dbReference type="OrthoDB" id="5116168at2"/>
<accession>A0A099J1Y7</accession>
<proteinExistence type="predicted"/>
<gene>
    <name evidence="2" type="ORF">BJ997_000724</name>
    <name evidence="1" type="ORF">GY21_16445</name>
</gene>
<dbReference type="EMBL" id="JACHBQ010000001">
    <property type="protein sequence ID" value="MBB5640176.1"/>
    <property type="molecule type" value="Genomic_DNA"/>
</dbReference>
<dbReference type="RefSeq" id="WP_035838318.1">
    <property type="nucleotide sequence ID" value="NZ_JACHBQ010000001.1"/>
</dbReference>
<dbReference type="EMBL" id="JPXF01000083">
    <property type="protein sequence ID" value="KGJ72276.1"/>
    <property type="molecule type" value="Genomic_DNA"/>
</dbReference>
<evidence type="ECO:0000313" key="1">
    <source>
        <dbReference type="EMBL" id="KGJ72276.1"/>
    </source>
</evidence>
<reference evidence="2 4" key="2">
    <citation type="submission" date="2020-08" db="EMBL/GenBank/DDBJ databases">
        <title>Sequencing the genomes of 1000 actinobacteria strains.</title>
        <authorList>
            <person name="Klenk H.-P."/>
        </authorList>
    </citation>
    <scope>NUCLEOTIDE SEQUENCE [LARGE SCALE GENOMIC DNA]</scope>
    <source>
        <strain evidence="2 4">DSM 21065</strain>
    </source>
</reference>
<dbReference type="Proteomes" id="UP000561726">
    <property type="component" value="Unassembled WGS sequence"/>
</dbReference>
<dbReference type="Proteomes" id="UP000029864">
    <property type="component" value="Unassembled WGS sequence"/>
</dbReference>
<dbReference type="InterPro" id="IPR021373">
    <property type="entry name" value="DUF2993"/>
</dbReference>
<protein>
    <recommendedName>
        <fullName evidence="5">DUF2993 domain-containing protein</fullName>
    </recommendedName>
</protein>